<gene>
    <name evidence="16" type="primary">metG</name>
    <name evidence="19" type="ORF">SAMN05444277_10664</name>
</gene>
<dbReference type="SUPFAM" id="SSF57770">
    <property type="entry name" value="Methionyl-tRNA synthetase (MetRS), Zn-domain"/>
    <property type="match status" value="1"/>
</dbReference>
<evidence type="ECO:0000256" key="1">
    <source>
        <dbReference type="ARBA" id="ARBA00003314"/>
    </source>
</evidence>
<evidence type="ECO:0000256" key="15">
    <source>
        <dbReference type="ARBA" id="ARBA00047364"/>
    </source>
</evidence>
<sequence>MAENTKETASDNNVTSKKQEANTSSSGDGGFNRYLITAALPYANGPIHIGHLAGVYLPADIYVRYLRAQKRDVKFVSGSDEHGVPITIRAMKEGVSPQEIVDKYHAIIKNSLEQMGISFDIYSRTSNQIHHKTSQDFFLNLYEKKLFEEKESEQYYDEKAKTFLADRYIIGTCPVCGNPNAYGDQCERCGSSLSPEMLINPRSALSDATPVKKKTKHWYFPLQDYEAFLNQWILEGHKEWKNNVYGQCKSWLDNGLQSRAMTRDSNWGIKVPLPDAEGKVLYVWFDAPIGYISATKELTPNWADYWCKEDTRLIHFIGKDNIVFHCIIFPSMLKAHGDFVLPDNVPANEFLNIEGDKVSTSRNWAVWVNEYLEDFKDCQDVLRYVLCSNAPETKDNDFTWKDFQEKNNSELASIFGNFVNRTFVLMHKLCGGKVPKLHTDVMDDIDRALIEDIKAAKTKVENALEEFRFREALFEVIDLSRKGNKYMQEKEPWKKTVNSQQSTVNSEEAAHNQKLIDNCLHLCLQLTANLAILINPFLPFTAKKMLHMMKVVDKMLDWENAGSVKLLSVGYSLRAPEILFRKIEDKEIQMQIDKLKSGLVKTDKDVSNQQSATSQEDLLKAESPKLKAQIQYDDFAKLDLRVGKILNATKVEKADKLLKLEIDLGFETRTIVSGIALHFKPEDIVGKQVVVVANLAPRKMRGIESNGMILMAENKTGKLIFVNPDEATDAGSGVS</sequence>
<keyword evidence="13 16" id="KW-0648">Protein biosynthesis</keyword>
<dbReference type="InterPro" id="IPR041872">
    <property type="entry name" value="Anticodon_Met"/>
</dbReference>
<dbReference type="FunFam" id="2.40.50.140:FF:000042">
    <property type="entry name" value="Methionine--tRNA ligase"/>
    <property type="match status" value="1"/>
</dbReference>
<evidence type="ECO:0000313" key="20">
    <source>
        <dbReference type="Proteomes" id="UP000199031"/>
    </source>
</evidence>
<evidence type="ECO:0000256" key="13">
    <source>
        <dbReference type="ARBA" id="ARBA00022917"/>
    </source>
</evidence>
<dbReference type="SUPFAM" id="SSF52374">
    <property type="entry name" value="Nucleotidylyl transferase"/>
    <property type="match status" value="1"/>
</dbReference>
<dbReference type="Pfam" id="PF01588">
    <property type="entry name" value="tRNA_bind"/>
    <property type="match status" value="1"/>
</dbReference>
<dbReference type="Gene3D" id="3.40.50.620">
    <property type="entry name" value="HUPs"/>
    <property type="match status" value="1"/>
</dbReference>
<dbReference type="GO" id="GO:0005829">
    <property type="term" value="C:cytosol"/>
    <property type="evidence" value="ECO:0007669"/>
    <property type="project" value="TreeGrafter"/>
</dbReference>
<dbReference type="InterPro" id="IPR033911">
    <property type="entry name" value="MetRS_core"/>
</dbReference>
<dbReference type="PANTHER" id="PTHR45765:SF1">
    <property type="entry name" value="METHIONINE--TRNA LIGASE, CYTOPLASMIC"/>
    <property type="match status" value="1"/>
</dbReference>
<comment type="caution">
    <text evidence="16">Lacks conserved residue(s) required for the propagation of feature annotation.</text>
</comment>
<dbReference type="CDD" id="cd02800">
    <property type="entry name" value="tRNA_bind_EcMetRS_like"/>
    <property type="match status" value="1"/>
</dbReference>
<dbReference type="Proteomes" id="UP000199031">
    <property type="component" value="Unassembled WGS sequence"/>
</dbReference>
<comment type="subcellular location">
    <subcellularLocation>
        <location evidence="2 16">Cytoplasm</location>
    </subcellularLocation>
</comment>
<dbReference type="Gene3D" id="2.40.50.140">
    <property type="entry name" value="Nucleic acid-binding proteins"/>
    <property type="match status" value="1"/>
</dbReference>
<dbReference type="InterPro" id="IPR009080">
    <property type="entry name" value="tRNAsynth_Ia_anticodon-bd"/>
</dbReference>
<keyword evidence="6 16" id="KW-0820">tRNA-binding</keyword>
<name>A0A1I5WAP6_9BACT</name>
<keyword evidence="10 16" id="KW-0862">Zinc</keyword>
<organism evidence="19 20">
    <name type="scientific">Parafilimonas terrae</name>
    <dbReference type="NCBI Taxonomy" id="1465490"/>
    <lineage>
        <taxon>Bacteria</taxon>
        <taxon>Pseudomonadati</taxon>
        <taxon>Bacteroidota</taxon>
        <taxon>Chitinophagia</taxon>
        <taxon>Chitinophagales</taxon>
        <taxon>Chitinophagaceae</taxon>
        <taxon>Parafilimonas</taxon>
    </lineage>
</organism>
<feature type="region of interest" description="Disordered" evidence="17">
    <location>
        <begin position="1"/>
        <end position="26"/>
    </location>
</feature>
<evidence type="ECO:0000256" key="5">
    <source>
        <dbReference type="ARBA" id="ARBA00022490"/>
    </source>
</evidence>
<evidence type="ECO:0000256" key="17">
    <source>
        <dbReference type="SAM" id="MobiDB-lite"/>
    </source>
</evidence>
<feature type="binding site" evidence="16">
    <location>
        <position position="176"/>
    </location>
    <ligand>
        <name>Zn(2+)</name>
        <dbReference type="ChEBI" id="CHEBI:29105"/>
    </ligand>
</feature>
<feature type="binding site" evidence="16">
    <location>
        <position position="189"/>
    </location>
    <ligand>
        <name>Zn(2+)</name>
        <dbReference type="ChEBI" id="CHEBI:29105"/>
    </ligand>
</feature>
<dbReference type="Gene3D" id="2.20.28.20">
    <property type="entry name" value="Methionyl-tRNA synthetase, Zn-domain"/>
    <property type="match status" value="1"/>
</dbReference>
<feature type="short sequence motif" description="'HIGH' region" evidence="16">
    <location>
        <begin position="41"/>
        <end position="51"/>
    </location>
</feature>
<comment type="cofactor">
    <cofactor evidence="16">
        <name>Zn(2+)</name>
        <dbReference type="ChEBI" id="CHEBI:29105"/>
    </cofactor>
    <text evidence="16">Binds 1 zinc ion per subunit.</text>
</comment>
<feature type="compositionally biased region" description="Polar residues" evidence="17">
    <location>
        <begin position="10"/>
        <end position="26"/>
    </location>
</feature>
<dbReference type="InterPro" id="IPR014729">
    <property type="entry name" value="Rossmann-like_a/b/a_fold"/>
</dbReference>
<evidence type="ECO:0000256" key="6">
    <source>
        <dbReference type="ARBA" id="ARBA00022555"/>
    </source>
</evidence>
<keyword evidence="9 16" id="KW-0547">Nucleotide-binding</keyword>
<dbReference type="InterPro" id="IPR029038">
    <property type="entry name" value="MetRS_Zn"/>
</dbReference>
<comment type="subunit">
    <text evidence="4 16">Homodimer.</text>
</comment>
<evidence type="ECO:0000256" key="11">
    <source>
        <dbReference type="ARBA" id="ARBA00022840"/>
    </source>
</evidence>
<dbReference type="SUPFAM" id="SSF50249">
    <property type="entry name" value="Nucleic acid-binding proteins"/>
    <property type="match status" value="1"/>
</dbReference>
<dbReference type="InterPro" id="IPR001412">
    <property type="entry name" value="aa-tRNA-synth_I_CS"/>
</dbReference>
<keyword evidence="12 16" id="KW-0694">RNA-binding</keyword>
<dbReference type="FunFam" id="2.20.28.20:FF:000001">
    <property type="entry name" value="Methionine--tRNA ligase"/>
    <property type="match status" value="1"/>
</dbReference>
<dbReference type="EMBL" id="FOXQ01000006">
    <property type="protein sequence ID" value="SFQ16810.1"/>
    <property type="molecule type" value="Genomic_DNA"/>
</dbReference>
<keyword evidence="7 16" id="KW-0436">Ligase</keyword>
<dbReference type="SUPFAM" id="SSF47323">
    <property type="entry name" value="Anticodon-binding domain of a subclass of class I aminoacyl-tRNA synthetases"/>
    <property type="match status" value="1"/>
</dbReference>
<proteinExistence type="inferred from homology"/>
<dbReference type="GO" id="GO:0005524">
    <property type="term" value="F:ATP binding"/>
    <property type="evidence" value="ECO:0007669"/>
    <property type="project" value="UniProtKB-UniRule"/>
</dbReference>
<evidence type="ECO:0000256" key="10">
    <source>
        <dbReference type="ARBA" id="ARBA00022833"/>
    </source>
</evidence>
<feature type="binding site" evidence="16">
    <location>
        <position position="186"/>
    </location>
    <ligand>
        <name>Zn(2+)</name>
        <dbReference type="ChEBI" id="CHEBI:29105"/>
    </ligand>
</feature>
<dbReference type="CDD" id="cd00814">
    <property type="entry name" value="MetRS_core"/>
    <property type="match status" value="1"/>
</dbReference>
<keyword evidence="5 16" id="KW-0963">Cytoplasm</keyword>
<keyword evidence="20" id="KW-1185">Reference proteome</keyword>
<dbReference type="PRINTS" id="PR01041">
    <property type="entry name" value="TRNASYNTHMET"/>
</dbReference>
<evidence type="ECO:0000256" key="7">
    <source>
        <dbReference type="ARBA" id="ARBA00022598"/>
    </source>
</evidence>
<dbReference type="Gene3D" id="1.10.730.10">
    <property type="entry name" value="Isoleucyl-tRNA Synthetase, Domain 1"/>
    <property type="match status" value="1"/>
</dbReference>
<dbReference type="GO" id="GO:0006431">
    <property type="term" value="P:methionyl-tRNA aminoacylation"/>
    <property type="evidence" value="ECO:0007669"/>
    <property type="project" value="UniProtKB-UniRule"/>
</dbReference>
<dbReference type="EC" id="6.1.1.10" evidence="16"/>
<evidence type="ECO:0000256" key="8">
    <source>
        <dbReference type="ARBA" id="ARBA00022723"/>
    </source>
</evidence>
<dbReference type="GO" id="GO:0004825">
    <property type="term" value="F:methionine-tRNA ligase activity"/>
    <property type="evidence" value="ECO:0007669"/>
    <property type="project" value="UniProtKB-UniRule"/>
</dbReference>
<dbReference type="InterPro" id="IPR002547">
    <property type="entry name" value="tRNA-bd_dom"/>
</dbReference>
<keyword evidence="14 16" id="KW-0030">Aminoacyl-tRNA synthetase</keyword>
<reference evidence="19 20" key="1">
    <citation type="submission" date="2016-10" db="EMBL/GenBank/DDBJ databases">
        <authorList>
            <person name="de Groot N.N."/>
        </authorList>
    </citation>
    <scope>NUCLEOTIDE SEQUENCE [LARGE SCALE GENOMIC DNA]</scope>
    <source>
        <strain evidence="19 20">DSM 28286</strain>
    </source>
</reference>
<dbReference type="CDD" id="cd07957">
    <property type="entry name" value="Anticodon_Ia_Met"/>
    <property type="match status" value="1"/>
</dbReference>
<evidence type="ECO:0000256" key="12">
    <source>
        <dbReference type="ARBA" id="ARBA00022884"/>
    </source>
</evidence>
<dbReference type="OrthoDB" id="9810191at2"/>
<dbReference type="Pfam" id="PF19303">
    <property type="entry name" value="Anticodon_3"/>
    <property type="match status" value="1"/>
</dbReference>
<evidence type="ECO:0000256" key="9">
    <source>
        <dbReference type="ARBA" id="ARBA00022741"/>
    </source>
</evidence>
<dbReference type="InterPro" id="IPR015413">
    <property type="entry name" value="Methionyl/Leucyl_tRNA_Synth"/>
</dbReference>
<dbReference type="Pfam" id="PF09334">
    <property type="entry name" value="tRNA-synt_1g"/>
    <property type="match status" value="1"/>
</dbReference>
<comment type="catalytic activity">
    <reaction evidence="15 16">
        <text>tRNA(Met) + L-methionine + ATP = L-methionyl-tRNA(Met) + AMP + diphosphate</text>
        <dbReference type="Rhea" id="RHEA:13481"/>
        <dbReference type="Rhea" id="RHEA-COMP:9667"/>
        <dbReference type="Rhea" id="RHEA-COMP:9698"/>
        <dbReference type="ChEBI" id="CHEBI:30616"/>
        <dbReference type="ChEBI" id="CHEBI:33019"/>
        <dbReference type="ChEBI" id="CHEBI:57844"/>
        <dbReference type="ChEBI" id="CHEBI:78442"/>
        <dbReference type="ChEBI" id="CHEBI:78530"/>
        <dbReference type="ChEBI" id="CHEBI:456215"/>
        <dbReference type="EC" id="6.1.1.10"/>
    </reaction>
</comment>
<dbReference type="HAMAP" id="MF_00098">
    <property type="entry name" value="Met_tRNA_synth_type1"/>
    <property type="match status" value="1"/>
</dbReference>
<evidence type="ECO:0000259" key="18">
    <source>
        <dbReference type="PROSITE" id="PS50886"/>
    </source>
</evidence>
<comment type="similarity">
    <text evidence="3 16">Belongs to the class-I aminoacyl-tRNA synthetase family. MetG type 1 subfamily.</text>
</comment>
<dbReference type="GO" id="GO:0046872">
    <property type="term" value="F:metal ion binding"/>
    <property type="evidence" value="ECO:0007669"/>
    <property type="project" value="UniProtKB-KW"/>
</dbReference>
<dbReference type="InterPro" id="IPR012340">
    <property type="entry name" value="NA-bd_OB-fold"/>
</dbReference>
<dbReference type="PROSITE" id="PS00178">
    <property type="entry name" value="AA_TRNA_LIGASE_I"/>
    <property type="match status" value="1"/>
</dbReference>
<dbReference type="AlphaFoldDB" id="A0A1I5WAP6"/>
<evidence type="ECO:0000313" key="19">
    <source>
        <dbReference type="EMBL" id="SFQ16810.1"/>
    </source>
</evidence>
<dbReference type="PANTHER" id="PTHR45765">
    <property type="entry name" value="METHIONINE--TRNA LIGASE"/>
    <property type="match status" value="1"/>
</dbReference>
<dbReference type="PROSITE" id="PS50886">
    <property type="entry name" value="TRBD"/>
    <property type="match status" value="1"/>
</dbReference>
<dbReference type="NCBIfam" id="TIGR00399">
    <property type="entry name" value="metG_C_term"/>
    <property type="match status" value="1"/>
</dbReference>
<evidence type="ECO:0000256" key="2">
    <source>
        <dbReference type="ARBA" id="ARBA00004496"/>
    </source>
</evidence>
<evidence type="ECO:0000256" key="14">
    <source>
        <dbReference type="ARBA" id="ARBA00023146"/>
    </source>
</evidence>
<dbReference type="NCBIfam" id="TIGR00398">
    <property type="entry name" value="metG"/>
    <property type="match status" value="1"/>
</dbReference>
<accession>A0A1I5WAP6</accession>
<dbReference type="STRING" id="1465490.SAMN05444277_10664"/>
<dbReference type="InterPro" id="IPR004495">
    <property type="entry name" value="Met-tRNA-synth_bsu_C"/>
</dbReference>
<evidence type="ECO:0000256" key="16">
    <source>
        <dbReference type="HAMAP-Rule" id="MF_00098"/>
    </source>
</evidence>
<protein>
    <recommendedName>
        <fullName evidence="16">Methionine--tRNA ligase</fullName>
        <ecNumber evidence="16">6.1.1.10</ecNumber>
    </recommendedName>
    <alternativeName>
        <fullName evidence="16">Methionyl-tRNA synthetase</fullName>
        <shortName evidence="16">MetRS</shortName>
    </alternativeName>
</protein>
<feature type="binding site" evidence="16">
    <location>
        <position position="360"/>
    </location>
    <ligand>
        <name>ATP</name>
        <dbReference type="ChEBI" id="CHEBI:30616"/>
    </ligand>
</feature>
<dbReference type="NCBIfam" id="NF001100">
    <property type="entry name" value="PRK00133.1"/>
    <property type="match status" value="1"/>
</dbReference>
<feature type="domain" description="TRNA-binding" evidence="18">
    <location>
        <begin position="634"/>
        <end position="735"/>
    </location>
</feature>
<feature type="binding site" evidence="16">
    <location>
        <position position="173"/>
    </location>
    <ligand>
        <name>Zn(2+)</name>
        <dbReference type="ChEBI" id="CHEBI:29105"/>
    </ligand>
</feature>
<evidence type="ECO:0000256" key="3">
    <source>
        <dbReference type="ARBA" id="ARBA00008258"/>
    </source>
</evidence>
<dbReference type="InterPro" id="IPR023458">
    <property type="entry name" value="Met-tRNA_ligase_1"/>
</dbReference>
<evidence type="ECO:0000256" key="4">
    <source>
        <dbReference type="ARBA" id="ARBA00011738"/>
    </source>
</evidence>
<dbReference type="GO" id="GO:0000049">
    <property type="term" value="F:tRNA binding"/>
    <property type="evidence" value="ECO:0007669"/>
    <property type="project" value="UniProtKB-UniRule"/>
</dbReference>
<dbReference type="InterPro" id="IPR014758">
    <property type="entry name" value="Met-tRNA_synth"/>
</dbReference>
<comment type="function">
    <text evidence="1 16">Is required not only for elongation of protein synthesis but also for the initiation of all mRNA translation through initiator tRNA(fMet) aminoacylation.</text>
</comment>
<keyword evidence="8 16" id="KW-0479">Metal-binding</keyword>
<keyword evidence="11 16" id="KW-0067">ATP-binding</keyword>